<dbReference type="InParanoid" id="A0A0C2TCW3"/>
<feature type="non-terminal residue" evidence="1">
    <location>
        <position position="128"/>
    </location>
</feature>
<reference evidence="1 2" key="1">
    <citation type="submission" date="2014-04" db="EMBL/GenBank/DDBJ databases">
        <title>Evolutionary Origins and Diversification of the Mycorrhizal Mutualists.</title>
        <authorList>
            <consortium name="DOE Joint Genome Institute"/>
            <consortium name="Mycorrhizal Genomics Consortium"/>
            <person name="Kohler A."/>
            <person name="Kuo A."/>
            <person name="Nagy L.G."/>
            <person name="Floudas D."/>
            <person name="Copeland A."/>
            <person name="Barry K.W."/>
            <person name="Cichocki N."/>
            <person name="Veneault-Fourrey C."/>
            <person name="LaButti K."/>
            <person name="Lindquist E.A."/>
            <person name="Lipzen A."/>
            <person name="Lundell T."/>
            <person name="Morin E."/>
            <person name="Murat C."/>
            <person name="Riley R."/>
            <person name="Ohm R."/>
            <person name="Sun H."/>
            <person name="Tunlid A."/>
            <person name="Henrissat B."/>
            <person name="Grigoriev I.V."/>
            <person name="Hibbett D.S."/>
            <person name="Martin F."/>
        </authorList>
    </citation>
    <scope>NUCLEOTIDE SEQUENCE [LARGE SCALE GENOMIC DNA]</scope>
    <source>
        <strain evidence="1 2">Koide BX008</strain>
    </source>
</reference>
<dbReference type="Proteomes" id="UP000054549">
    <property type="component" value="Unassembled WGS sequence"/>
</dbReference>
<proteinExistence type="predicted"/>
<name>A0A0C2TCW3_AMAMK</name>
<sequence>MYLTGMKPNMPPVPVIPSSITRQCVYGHILTDAHRDNFRRLHPDIAEWQSSSPRALVSIASMLIPGCLTGATTKVYDRGQWHVCLTHVDNRLFYPQRIADRRRSNRFIAALEKSLGITGEPQWYPCYA</sequence>
<dbReference type="EMBL" id="KN818248">
    <property type="protein sequence ID" value="KIL64634.1"/>
    <property type="molecule type" value="Genomic_DNA"/>
</dbReference>
<keyword evidence="2" id="KW-1185">Reference proteome</keyword>
<evidence type="ECO:0000313" key="2">
    <source>
        <dbReference type="Proteomes" id="UP000054549"/>
    </source>
</evidence>
<gene>
    <name evidence="1" type="ORF">M378DRAFT_163108</name>
</gene>
<organism evidence="1 2">
    <name type="scientific">Amanita muscaria (strain Koide BX008)</name>
    <dbReference type="NCBI Taxonomy" id="946122"/>
    <lineage>
        <taxon>Eukaryota</taxon>
        <taxon>Fungi</taxon>
        <taxon>Dikarya</taxon>
        <taxon>Basidiomycota</taxon>
        <taxon>Agaricomycotina</taxon>
        <taxon>Agaricomycetes</taxon>
        <taxon>Agaricomycetidae</taxon>
        <taxon>Agaricales</taxon>
        <taxon>Pluteineae</taxon>
        <taxon>Amanitaceae</taxon>
        <taxon>Amanita</taxon>
    </lineage>
</organism>
<evidence type="ECO:0000313" key="1">
    <source>
        <dbReference type="EMBL" id="KIL64634.1"/>
    </source>
</evidence>
<dbReference type="AlphaFoldDB" id="A0A0C2TCW3"/>
<protein>
    <submittedName>
        <fullName evidence="1">Uncharacterized protein</fullName>
    </submittedName>
</protein>
<dbReference type="HOGENOM" id="CLU_1964709_0_0_1"/>
<accession>A0A0C2TCW3</accession>